<dbReference type="RefSeq" id="WP_121586301.1">
    <property type="nucleotide sequence ID" value="NZ_RCHT01000004.1"/>
</dbReference>
<feature type="transmembrane region" description="Helical" evidence="1">
    <location>
        <begin position="265"/>
        <end position="286"/>
    </location>
</feature>
<gene>
    <name evidence="3" type="ORF">D4A47_04260</name>
</gene>
<feature type="transmembrane region" description="Helical" evidence="1">
    <location>
        <begin position="306"/>
        <end position="324"/>
    </location>
</feature>
<accession>A0A498CS55</accession>
<keyword evidence="1" id="KW-1133">Transmembrane helix</keyword>
<feature type="transmembrane region" description="Helical" evidence="1">
    <location>
        <begin position="181"/>
        <end position="201"/>
    </location>
</feature>
<dbReference type="Proteomes" id="UP000276301">
    <property type="component" value="Unassembled WGS sequence"/>
</dbReference>
<keyword evidence="1" id="KW-0812">Transmembrane</keyword>
<sequence length="448" mass="47824">MIKIIVPFAVIIAIMVIKKIPKIGGDVRFALILGALAALLMGGVYNPVEWLQAGFSGLNNVSFIIWLIFFGALFSEVLVHNGGMEAFLNFMRSTFGRTPKGLLVVMILFCVVGGALFGDATAAVTIIGFLGINALAELKLEPEQITASLVMGSAMGSIMPPISQATVLAASLVGLKDETPAITLTYFTVGIGVILMSLYASRWVKIKQLPEELIPKESPKEILRNTWGSMVSFVLLFVIVLFQSLGHNPIAFLDTALAGVKTIPIIGGITNKIVLAVVIAFIISFLYKPTRDHTGDIIKIGFRKMLLPEVIMVCSAFLIGAFRAGGQVAFMQEFAASIQDSLLKLTGSFTMVMTGMITGLQSSTQTTIFTVLGPALTQIGVTPVHATVAGAHLAMAGQGLPPADMLTFLTVGLVGGVIGKQINPMKSMKYSCPQCIYFILVALVFLFI</sequence>
<evidence type="ECO:0000313" key="4">
    <source>
        <dbReference type="Proteomes" id="UP000276301"/>
    </source>
</evidence>
<feature type="transmembrane region" description="Helical" evidence="1">
    <location>
        <begin position="101"/>
        <end position="132"/>
    </location>
</feature>
<feature type="transmembrane region" description="Helical" evidence="1">
    <location>
        <begin position="222"/>
        <end position="245"/>
    </location>
</feature>
<keyword evidence="4" id="KW-1185">Reference proteome</keyword>
<reference evidence="3 4" key="1">
    <citation type="submission" date="2018-10" db="EMBL/GenBank/DDBJ databases">
        <title>Anaerotruncus faecis sp. nov., isolated from human feces.</title>
        <authorList>
            <person name="Wang Y.-J."/>
        </authorList>
    </citation>
    <scope>NUCLEOTIDE SEQUENCE [LARGE SCALE GENOMIC DNA]</scope>
    <source>
        <strain evidence="3 4">22A2-44</strain>
    </source>
</reference>
<dbReference type="Pfam" id="PF06808">
    <property type="entry name" value="DctM"/>
    <property type="match status" value="1"/>
</dbReference>
<evidence type="ECO:0000256" key="1">
    <source>
        <dbReference type="SAM" id="Phobius"/>
    </source>
</evidence>
<organism evidence="3 4">
    <name type="scientific">Anaerotruncus massiliensis</name>
    <name type="common">ex Liu et al. 2021</name>
    <dbReference type="NCBI Taxonomy" id="2321404"/>
    <lineage>
        <taxon>Bacteria</taxon>
        <taxon>Bacillati</taxon>
        <taxon>Bacillota</taxon>
        <taxon>Clostridia</taxon>
        <taxon>Eubacteriales</taxon>
        <taxon>Oscillospiraceae</taxon>
        <taxon>Anaerotruncus</taxon>
    </lineage>
</organism>
<dbReference type="InterPro" id="IPR010656">
    <property type="entry name" value="DctM"/>
</dbReference>
<dbReference type="EMBL" id="RCHT01000004">
    <property type="protein sequence ID" value="RLL13163.1"/>
    <property type="molecule type" value="Genomic_DNA"/>
</dbReference>
<protein>
    <submittedName>
        <fullName evidence="3">TRAP transporter large permease subunit</fullName>
    </submittedName>
</protein>
<feature type="domain" description="TRAP C4-dicarboxylate transport system permease DctM subunit" evidence="2">
    <location>
        <begin position="27"/>
        <end position="446"/>
    </location>
</feature>
<dbReference type="AlphaFoldDB" id="A0A498CS55"/>
<feature type="transmembrane region" description="Helical" evidence="1">
    <location>
        <begin position="27"/>
        <end position="48"/>
    </location>
</feature>
<name>A0A498CS55_9FIRM</name>
<evidence type="ECO:0000259" key="2">
    <source>
        <dbReference type="Pfam" id="PF06808"/>
    </source>
</evidence>
<evidence type="ECO:0000313" key="3">
    <source>
        <dbReference type="EMBL" id="RLL13163.1"/>
    </source>
</evidence>
<feature type="transmembrane region" description="Helical" evidence="1">
    <location>
        <begin position="60"/>
        <end position="80"/>
    </location>
</feature>
<comment type="caution">
    <text evidence="3">The sequence shown here is derived from an EMBL/GenBank/DDBJ whole genome shotgun (WGS) entry which is preliminary data.</text>
</comment>
<keyword evidence="1" id="KW-0472">Membrane</keyword>
<feature type="transmembrane region" description="Helical" evidence="1">
    <location>
        <begin position="400"/>
        <end position="418"/>
    </location>
</feature>
<feature type="transmembrane region" description="Helical" evidence="1">
    <location>
        <begin position="430"/>
        <end position="447"/>
    </location>
</feature>
<proteinExistence type="predicted"/>